<dbReference type="InParanoid" id="A0A061GYZ4"/>
<dbReference type="STRING" id="3641.A0A061GYZ4"/>
<dbReference type="PANTHER" id="PTHR45979:SF31">
    <property type="entry name" value="POLYMERASE NUCLEOTIDYL TRANSFERASE DOMAIN-CONTAINING PROTEIN"/>
    <property type="match status" value="1"/>
</dbReference>
<proteinExistence type="predicted"/>
<evidence type="ECO:0000313" key="3">
    <source>
        <dbReference type="EMBL" id="EOY34688.1"/>
    </source>
</evidence>
<dbReference type="InterPro" id="IPR058921">
    <property type="entry name" value="PAP/OAS1-rel"/>
</dbReference>
<dbReference type="SUPFAM" id="SSF81301">
    <property type="entry name" value="Nucleotidyltransferase"/>
    <property type="match status" value="1"/>
</dbReference>
<dbReference type="AlphaFoldDB" id="A0A061GYZ4"/>
<keyword evidence="4" id="KW-1185">Reference proteome</keyword>
<accession>A0A061GYZ4</accession>
<dbReference type="InterPro" id="IPR054708">
    <property type="entry name" value="MTPAP-like_central"/>
</dbReference>
<name>A0A061GYZ4_THECC</name>
<dbReference type="Gramene" id="EOY34688">
    <property type="protein sequence ID" value="EOY34688"/>
    <property type="gene ID" value="TCM_042278"/>
</dbReference>
<dbReference type="InterPro" id="IPR058920">
    <property type="entry name" value="PAP-OAS1-bd-rel"/>
</dbReference>
<dbReference type="Gene3D" id="1.10.1410.10">
    <property type="match status" value="1"/>
</dbReference>
<dbReference type="Proteomes" id="UP000026915">
    <property type="component" value="Chromosome 9"/>
</dbReference>
<dbReference type="PANTHER" id="PTHR45979">
    <property type="entry name" value="PAP/OAS1 SUBSTRATE-BINDING DOMAIN SUPERFAMILY"/>
    <property type="match status" value="1"/>
</dbReference>
<evidence type="ECO:0000259" key="1">
    <source>
        <dbReference type="Pfam" id="PF22600"/>
    </source>
</evidence>
<feature type="domain" description="PAP/OAS1 substrate-binding-related" evidence="2">
    <location>
        <begin position="187"/>
        <end position="379"/>
    </location>
</feature>
<dbReference type="Pfam" id="PF26180">
    <property type="entry name" value="PAP-OAS1"/>
    <property type="match status" value="1"/>
</dbReference>
<dbReference type="InterPro" id="IPR043519">
    <property type="entry name" value="NT_sf"/>
</dbReference>
<evidence type="ECO:0000313" key="4">
    <source>
        <dbReference type="Proteomes" id="UP000026915"/>
    </source>
</evidence>
<gene>
    <name evidence="3" type="ORF">TCM_042278</name>
</gene>
<keyword evidence="3" id="KW-0808">Transferase</keyword>
<dbReference type="EMBL" id="CM001887">
    <property type="protein sequence ID" value="EOY34688.1"/>
    <property type="molecule type" value="Genomic_DNA"/>
</dbReference>
<dbReference type="CDD" id="cd05402">
    <property type="entry name" value="NT_PAP_TUTase"/>
    <property type="match status" value="1"/>
</dbReference>
<dbReference type="GO" id="GO:0016740">
    <property type="term" value="F:transferase activity"/>
    <property type="evidence" value="ECO:0007669"/>
    <property type="project" value="UniProtKB-KW"/>
</dbReference>
<sequence>MGDLRVCYPNGDISREDRLCPSPFPSPPFSLSLSNPGQPCSIARESWDSAEETARRIVWSVQPTLDADRKRKEIVEYVQRLIQDGLGYQVFPYGSVPLKTYLPDGDIDLTTLSSPAIEDTLVSDVHAILRGEEHNQKAPYRVKDVHCIDAEVKLVKCLVQDIVVDISFNQLGGLCTLCFLEQIDRLVGKDHLFKRSIILIKAWCYYESRILGAHHGLISTYALETLVLYIFHLFHSSLTGPIAVLYRFLDYFSKFDWENYCISLNGPVCKSSLPDIVAEVPENVGNNPLLSEEFLRKCINMFSVPSKGVETNSRLFPLKHLNIIDPLKENNNLGRSVNRGNYYRIRSAFKYGAHKLEQILILPRERIPDELVKFFANTLERHGSNHLTGMQNLPSTSDARGYDHVMPSPCASMCSGNYLFAKSINVGSSNNRMSGSIAASGSRYKLGCPFDVLTSQVVPEKKANVNRNAVSGNCHPGDAKEFVLSGLLAMKSENDSSDSFPPSSNLGASLSVKPRTCRQMGMVEIGNSFKSTLTDSIAADDMSFALKPYSKNDTLAASNVVCKRELAGIFGDSESLKSLLDLTGDYDGQFWSLLYGQYCHLFSVSSPVSPHLQNENHWETIEQSIPLKQDLYSQRDSNGILGSQFCFSKPPVAVHTALDSEDKKKRGTGTYIPSIKYRSNRERHSSGRGIFQASRAYSQLQRYTNNKGSATVQQEMALSQEGSHELSPKEYPALGPVKFGPPNTHPPYPSVWGLCAASGLNCPPERFESESSSLELQSTNMPEDNALPDPCTCGSTPSVMIPAAQSAKPVLESNQERLSSKSLRFGFLVMQGCHTI</sequence>
<feature type="domain" description="Poly(A) RNA polymerase mitochondrial-like central palm" evidence="1">
    <location>
        <begin position="58"/>
        <end position="174"/>
    </location>
</feature>
<dbReference type="Pfam" id="PF22600">
    <property type="entry name" value="MTPAP-like_central"/>
    <property type="match status" value="1"/>
</dbReference>
<organism evidence="3 4">
    <name type="scientific">Theobroma cacao</name>
    <name type="common">Cacao</name>
    <name type="synonym">Cocoa</name>
    <dbReference type="NCBI Taxonomy" id="3641"/>
    <lineage>
        <taxon>Eukaryota</taxon>
        <taxon>Viridiplantae</taxon>
        <taxon>Streptophyta</taxon>
        <taxon>Embryophyta</taxon>
        <taxon>Tracheophyta</taxon>
        <taxon>Spermatophyta</taxon>
        <taxon>Magnoliopsida</taxon>
        <taxon>eudicotyledons</taxon>
        <taxon>Gunneridae</taxon>
        <taxon>Pentapetalae</taxon>
        <taxon>rosids</taxon>
        <taxon>malvids</taxon>
        <taxon>Malvales</taxon>
        <taxon>Malvaceae</taxon>
        <taxon>Byttnerioideae</taxon>
        <taxon>Theobroma</taxon>
    </lineage>
</organism>
<dbReference type="Gene3D" id="3.30.460.10">
    <property type="entry name" value="Beta Polymerase, domain 2"/>
    <property type="match status" value="1"/>
</dbReference>
<reference evidence="3 4" key="1">
    <citation type="journal article" date="2013" name="Genome Biol.">
        <title>The genome sequence of the most widely cultivated cacao type and its use to identify candidate genes regulating pod color.</title>
        <authorList>
            <person name="Motamayor J.C."/>
            <person name="Mockaitis K."/>
            <person name="Schmutz J."/>
            <person name="Haiminen N."/>
            <person name="Iii D.L."/>
            <person name="Cornejo O."/>
            <person name="Findley S.D."/>
            <person name="Zheng P."/>
            <person name="Utro F."/>
            <person name="Royaert S."/>
            <person name="Saski C."/>
            <person name="Jenkins J."/>
            <person name="Podicheti R."/>
            <person name="Zhao M."/>
            <person name="Scheffler B.E."/>
            <person name="Stack J.C."/>
            <person name="Feltus F.A."/>
            <person name="Mustiga G.M."/>
            <person name="Amores F."/>
            <person name="Phillips W."/>
            <person name="Marelli J.P."/>
            <person name="May G.D."/>
            <person name="Shapiro H."/>
            <person name="Ma J."/>
            <person name="Bustamante C.D."/>
            <person name="Schnell R.J."/>
            <person name="Main D."/>
            <person name="Gilbert D."/>
            <person name="Parida L."/>
            <person name="Kuhn D.N."/>
        </authorList>
    </citation>
    <scope>NUCLEOTIDE SEQUENCE [LARGE SCALE GENOMIC DNA]</scope>
    <source>
        <strain evidence="4">cv. Matina 1-6</strain>
    </source>
</reference>
<evidence type="ECO:0000259" key="2">
    <source>
        <dbReference type="Pfam" id="PF26180"/>
    </source>
</evidence>
<dbReference type="SUPFAM" id="SSF81631">
    <property type="entry name" value="PAP/OAS1 substrate-binding domain"/>
    <property type="match status" value="1"/>
</dbReference>
<protein>
    <submittedName>
        <fullName evidence="3">NT domain of poly(A) polymerase and terminal uridylyl transferase-containing protein, putative isoform 2</fullName>
    </submittedName>
</protein>